<dbReference type="InterPro" id="IPR004616">
    <property type="entry name" value="Leu/Phe-tRNA_Trfase"/>
</dbReference>
<keyword evidence="3 15" id="KW-0808">Transferase</keyword>
<name>A0A918K775_9GAMM</name>
<evidence type="ECO:0000256" key="6">
    <source>
        <dbReference type="ARBA" id="ARBA00050652"/>
    </source>
</evidence>
<comment type="similarity">
    <text evidence="9 15">Belongs to the L/F-transferase family.</text>
</comment>
<sequence length="248" mass="28387">MPQLIWLEPDQPPEFPPTWAALDHPNGLLAAGGDLTPPWLLLAYQRGIFPWFNEGEPILWWSPSPRMILEPGGMHVSRSLKKTYRRHPVTVSLNRAFSDVIQACQEPREGQPGTWITEDMRDAYEHLHQTGWAHSVEVWSGDELVGGLYGIGIDRVFYGESMFSRRTGGSKIALLAVSEWARNRGMTMIDCQVYNDHLSSLGAHEIDRRRFEQRLPRETAPIQPPDSQLLNEWVRQRLDPPVEGHHEK</sequence>
<protein>
    <recommendedName>
        <fullName evidence="11 15">Leucyl/phenylalanyl-tRNA--protein transferase</fullName>
        <ecNumber evidence="10 15">2.3.2.6</ecNumber>
    </recommendedName>
    <alternativeName>
        <fullName evidence="12 15">L/F-transferase</fullName>
    </alternativeName>
    <alternativeName>
        <fullName evidence="13 15">Leucyltransferase</fullName>
    </alternativeName>
    <alternativeName>
        <fullName evidence="14 15">Phenyalanyltransferase</fullName>
    </alternativeName>
</protein>
<dbReference type="GO" id="GO:0008914">
    <property type="term" value="F:leucyl-tRNA--protein transferase activity"/>
    <property type="evidence" value="ECO:0007669"/>
    <property type="project" value="UniProtKB-UniRule"/>
</dbReference>
<dbReference type="RefSeq" id="WP_189608471.1">
    <property type="nucleotide sequence ID" value="NZ_BMXR01000004.1"/>
</dbReference>
<evidence type="ECO:0000256" key="13">
    <source>
        <dbReference type="ARBA" id="ARBA00077165"/>
    </source>
</evidence>
<comment type="caution">
    <text evidence="16">The sequence shown here is derived from an EMBL/GenBank/DDBJ whole genome shotgun (WGS) entry which is preliminary data.</text>
</comment>
<proteinExistence type="inferred from homology"/>
<dbReference type="AlphaFoldDB" id="A0A918K775"/>
<evidence type="ECO:0000256" key="12">
    <source>
        <dbReference type="ARBA" id="ARBA00077136"/>
    </source>
</evidence>
<dbReference type="GO" id="GO:0005737">
    <property type="term" value="C:cytoplasm"/>
    <property type="evidence" value="ECO:0007669"/>
    <property type="project" value="UniProtKB-SubCell"/>
</dbReference>
<evidence type="ECO:0000256" key="4">
    <source>
        <dbReference type="ARBA" id="ARBA00023315"/>
    </source>
</evidence>
<dbReference type="PANTHER" id="PTHR30098">
    <property type="entry name" value="LEUCYL/PHENYLALANYL-TRNA--PROTEIN TRANSFERASE"/>
    <property type="match status" value="1"/>
</dbReference>
<dbReference type="InterPro" id="IPR042221">
    <property type="entry name" value="Leu/Phe-tRNA_Trfase_N"/>
</dbReference>
<dbReference type="EC" id="2.3.2.6" evidence="10 15"/>
<evidence type="ECO:0000256" key="15">
    <source>
        <dbReference type="HAMAP-Rule" id="MF_00688"/>
    </source>
</evidence>
<dbReference type="Proteomes" id="UP000626148">
    <property type="component" value="Unassembled WGS sequence"/>
</dbReference>
<dbReference type="GO" id="GO:0030163">
    <property type="term" value="P:protein catabolic process"/>
    <property type="evidence" value="ECO:0007669"/>
    <property type="project" value="UniProtKB-UniRule"/>
</dbReference>
<evidence type="ECO:0000256" key="7">
    <source>
        <dbReference type="ARBA" id="ARBA00051538"/>
    </source>
</evidence>
<keyword evidence="2 15" id="KW-0963">Cytoplasm</keyword>
<dbReference type="SUPFAM" id="SSF55729">
    <property type="entry name" value="Acyl-CoA N-acyltransferases (Nat)"/>
    <property type="match status" value="1"/>
</dbReference>
<evidence type="ECO:0000256" key="5">
    <source>
        <dbReference type="ARBA" id="ARBA00050607"/>
    </source>
</evidence>
<evidence type="ECO:0000256" key="11">
    <source>
        <dbReference type="ARBA" id="ARBA00074372"/>
    </source>
</evidence>
<dbReference type="Gene3D" id="3.30.70.3550">
    <property type="entry name" value="Leucyl/phenylalanyl-tRNA-protein transferase, N-terminal domain"/>
    <property type="match status" value="1"/>
</dbReference>
<dbReference type="Pfam" id="PF03588">
    <property type="entry name" value="Leu_Phe_trans"/>
    <property type="match status" value="1"/>
</dbReference>
<reference evidence="16" key="1">
    <citation type="journal article" date="2014" name="Int. J. Syst. Evol. Microbiol.">
        <title>Complete genome sequence of Corynebacterium casei LMG S-19264T (=DSM 44701T), isolated from a smear-ripened cheese.</title>
        <authorList>
            <consortium name="US DOE Joint Genome Institute (JGI-PGF)"/>
            <person name="Walter F."/>
            <person name="Albersmeier A."/>
            <person name="Kalinowski J."/>
            <person name="Ruckert C."/>
        </authorList>
    </citation>
    <scope>NUCLEOTIDE SEQUENCE</scope>
    <source>
        <strain evidence="16">KCTC 22169</strain>
    </source>
</reference>
<dbReference type="InterPro" id="IPR042203">
    <property type="entry name" value="Leu/Phe-tRNA_Trfase_C"/>
</dbReference>
<evidence type="ECO:0000256" key="3">
    <source>
        <dbReference type="ARBA" id="ARBA00022679"/>
    </source>
</evidence>
<dbReference type="FunFam" id="3.30.70.3550:FF:000001">
    <property type="entry name" value="Leucyl/phenylalanyl-tRNA--protein transferase"/>
    <property type="match status" value="1"/>
</dbReference>
<comment type="catalytic activity">
    <reaction evidence="7 15">
        <text>N-terminal L-lysyl-[protein] + L-leucyl-tRNA(Leu) = N-terminal L-leucyl-L-lysyl-[protein] + tRNA(Leu) + H(+)</text>
        <dbReference type="Rhea" id="RHEA:12340"/>
        <dbReference type="Rhea" id="RHEA-COMP:9613"/>
        <dbReference type="Rhea" id="RHEA-COMP:9622"/>
        <dbReference type="Rhea" id="RHEA-COMP:12670"/>
        <dbReference type="Rhea" id="RHEA-COMP:12671"/>
        <dbReference type="ChEBI" id="CHEBI:15378"/>
        <dbReference type="ChEBI" id="CHEBI:65249"/>
        <dbReference type="ChEBI" id="CHEBI:78442"/>
        <dbReference type="ChEBI" id="CHEBI:78494"/>
        <dbReference type="ChEBI" id="CHEBI:133043"/>
        <dbReference type="EC" id="2.3.2.6"/>
    </reaction>
</comment>
<organism evidence="16 17">
    <name type="scientific">Saccharospirillum salsuginis</name>
    <dbReference type="NCBI Taxonomy" id="418750"/>
    <lineage>
        <taxon>Bacteria</taxon>
        <taxon>Pseudomonadati</taxon>
        <taxon>Pseudomonadota</taxon>
        <taxon>Gammaproteobacteria</taxon>
        <taxon>Oceanospirillales</taxon>
        <taxon>Saccharospirillaceae</taxon>
        <taxon>Saccharospirillum</taxon>
    </lineage>
</organism>
<evidence type="ECO:0000256" key="1">
    <source>
        <dbReference type="ARBA" id="ARBA00004496"/>
    </source>
</evidence>
<comment type="subcellular location">
    <subcellularLocation>
        <location evidence="1 15">Cytoplasm</location>
    </subcellularLocation>
</comment>
<dbReference type="PANTHER" id="PTHR30098:SF2">
    <property type="entry name" value="LEUCYL_PHENYLALANYL-TRNA--PROTEIN TRANSFERASE"/>
    <property type="match status" value="1"/>
</dbReference>
<evidence type="ECO:0000313" key="16">
    <source>
        <dbReference type="EMBL" id="GGX53200.1"/>
    </source>
</evidence>
<evidence type="ECO:0000256" key="8">
    <source>
        <dbReference type="ARBA" id="ARBA00054043"/>
    </source>
</evidence>
<comment type="catalytic activity">
    <reaction evidence="5 15">
        <text>L-phenylalanyl-tRNA(Phe) + an N-terminal L-alpha-aminoacyl-[protein] = an N-terminal L-phenylalanyl-L-alpha-aminoacyl-[protein] + tRNA(Phe)</text>
        <dbReference type="Rhea" id="RHEA:43632"/>
        <dbReference type="Rhea" id="RHEA-COMP:9668"/>
        <dbReference type="Rhea" id="RHEA-COMP:9699"/>
        <dbReference type="Rhea" id="RHEA-COMP:10636"/>
        <dbReference type="Rhea" id="RHEA-COMP:10637"/>
        <dbReference type="ChEBI" id="CHEBI:78442"/>
        <dbReference type="ChEBI" id="CHEBI:78531"/>
        <dbReference type="ChEBI" id="CHEBI:78597"/>
        <dbReference type="ChEBI" id="CHEBI:83561"/>
        <dbReference type="EC" id="2.3.2.6"/>
    </reaction>
</comment>
<gene>
    <name evidence="15 16" type="primary">aat</name>
    <name evidence="16" type="ORF">GCM10007392_20870</name>
</gene>
<accession>A0A918K775</accession>
<evidence type="ECO:0000256" key="10">
    <source>
        <dbReference type="ARBA" id="ARBA00066767"/>
    </source>
</evidence>
<comment type="function">
    <text evidence="8 15">Functions in the N-end rule pathway of protein degradation where it conjugates Leu, Phe and, less efficiently, Met from aminoacyl-tRNAs to the N-termini of proteins containing an N-terminal arginine or lysine.</text>
</comment>
<keyword evidence="4 15" id="KW-0012">Acyltransferase</keyword>
<dbReference type="HAMAP" id="MF_00688">
    <property type="entry name" value="Leu_Phe_trans"/>
    <property type="match status" value="1"/>
</dbReference>
<reference evidence="16" key="2">
    <citation type="submission" date="2020-09" db="EMBL/GenBank/DDBJ databases">
        <authorList>
            <person name="Sun Q."/>
            <person name="Kim S."/>
        </authorList>
    </citation>
    <scope>NUCLEOTIDE SEQUENCE</scope>
    <source>
        <strain evidence="16">KCTC 22169</strain>
    </source>
</reference>
<dbReference type="InterPro" id="IPR016181">
    <property type="entry name" value="Acyl_CoA_acyltransferase"/>
</dbReference>
<dbReference type="Gene3D" id="3.40.630.70">
    <property type="entry name" value="Leucyl/phenylalanyl-tRNA-protein transferase, C-terminal domain"/>
    <property type="match status" value="1"/>
</dbReference>
<comment type="catalytic activity">
    <reaction evidence="6 15">
        <text>N-terminal L-arginyl-[protein] + L-leucyl-tRNA(Leu) = N-terminal L-leucyl-L-arginyl-[protein] + tRNA(Leu) + H(+)</text>
        <dbReference type="Rhea" id="RHEA:50416"/>
        <dbReference type="Rhea" id="RHEA-COMP:9613"/>
        <dbReference type="Rhea" id="RHEA-COMP:9622"/>
        <dbReference type="Rhea" id="RHEA-COMP:12672"/>
        <dbReference type="Rhea" id="RHEA-COMP:12673"/>
        <dbReference type="ChEBI" id="CHEBI:15378"/>
        <dbReference type="ChEBI" id="CHEBI:64719"/>
        <dbReference type="ChEBI" id="CHEBI:78442"/>
        <dbReference type="ChEBI" id="CHEBI:78494"/>
        <dbReference type="ChEBI" id="CHEBI:133044"/>
        <dbReference type="EC" id="2.3.2.6"/>
    </reaction>
</comment>
<evidence type="ECO:0000256" key="9">
    <source>
        <dbReference type="ARBA" id="ARBA00061535"/>
    </source>
</evidence>
<keyword evidence="17" id="KW-1185">Reference proteome</keyword>
<dbReference type="NCBIfam" id="TIGR00667">
    <property type="entry name" value="aat"/>
    <property type="match status" value="1"/>
</dbReference>
<evidence type="ECO:0000313" key="17">
    <source>
        <dbReference type="Proteomes" id="UP000626148"/>
    </source>
</evidence>
<evidence type="ECO:0000256" key="2">
    <source>
        <dbReference type="ARBA" id="ARBA00022490"/>
    </source>
</evidence>
<evidence type="ECO:0000256" key="14">
    <source>
        <dbReference type="ARBA" id="ARBA00083640"/>
    </source>
</evidence>
<dbReference type="EMBL" id="BMXR01000004">
    <property type="protein sequence ID" value="GGX53200.1"/>
    <property type="molecule type" value="Genomic_DNA"/>
</dbReference>